<dbReference type="Gene3D" id="1.10.3720.10">
    <property type="entry name" value="MetI-like"/>
    <property type="match status" value="1"/>
</dbReference>
<comment type="subcellular location">
    <subcellularLocation>
        <location evidence="1 7">Cell membrane</location>
        <topology evidence="1 7">Multi-pass membrane protein</topology>
    </subcellularLocation>
</comment>
<keyword evidence="2 7" id="KW-0813">Transport</keyword>
<feature type="transmembrane region" description="Helical" evidence="7">
    <location>
        <begin position="12"/>
        <end position="31"/>
    </location>
</feature>
<dbReference type="PANTHER" id="PTHR32243:SF18">
    <property type="entry name" value="INNER MEMBRANE ABC TRANSPORTER PERMEASE PROTEIN YCJP"/>
    <property type="match status" value="1"/>
</dbReference>
<dbReference type="EMBL" id="CP000390">
    <property type="protein sequence ID" value="ABG63691.1"/>
    <property type="molecule type" value="Genomic_DNA"/>
</dbReference>
<dbReference type="GO" id="GO:0055085">
    <property type="term" value="P:transmembrane transport"/>
    <property type="evidence" value="ECO:0007669"/>
    <property type="project" value="InterPro"/>
</dbReference>
<evidence type="ECO:0000256" key="1">
    <source>
        <dbReference type="ARBA" id="ARBA00004651"/>
    </source>
</evidence>
<evidence type="ECO:0000256" key="2">
    <source>
        <dbReference type="ARBA" id="ARBA00022448"/>
    </source>
</evidence>
<feature type="transmembrane region" description="Helical" evidence="7">
    <location>
        <begin position="107"/>
        <end position="133"/>
    </location>
</feature>
<evidence type="ECO:0000313" key="9">
    <source>
        <dbReference type="EMBL" id="ABG63691.1"/>
    </source>
</evidence>
<feature type="transmembrane region" description="Helical" evidence="7">
    <location>
        <begin position="68"/>
        <end position="95"/>
    </location>
</feature>
<comment type="similarity">
    <text evidence="7">Belongs to the binding-protein-dependent transport system permease family.</text>
</comment>
<reference evidence="9" key="1">
    <citation type="submission" date="2006-06" db="EMBL/GenBank/DDBJ databases">
        <title>Complete sequence of chromosome of Chelativorans sp. BNC1.</title>
        <authorList>
            <consortium name="US DOE Joint Genome Institute"/>
            <person name="Copeland A."/>
            <person name="Lucas S."/>
            <person name="Lapidus A."/>
            <person name="Barry K."/>
            <person name="Detter J.C."/>
            <person name="Glavina del Rio T."/>
            <person name="Hammon N."/>
            <person name="Israni S."/>
            <person name="Dalin E."/>
            <person name="Tice H."/>
            <person name="Pitluck S."/>
            <person name="Chertkov O."/>
            <person name="Brettin T."/>
            <person name="Bruce D."/>
            <person name="Han C."/>
            <person name="Tapia R."/>
            <person name="Gilna P."/>
            <person name="Schmutz J."/>
            <person name="Larimer F."/>
            <person name="Land M."/>
            <person name="Hauser L."/>
            <person name="Kyrpides N."/>
            <person name="Mikhailova N."/>
            <person name="Richardson P."/>
        </authorList>
    </citation>
    <scope>NUCLEOTIDE SEQUENCE</scope>
    <source>
        <strain evidence="9">BNC1</strain>
    </source>
</reference>
<dbReference type="PROSITE" id="PS50928">
    <property type="entry name" value="ABC_TM1"/>
    <property type="match status" value="1"/>
</dbReference>
<dbReference type="GO" id="GO:0005886">
    <property type="term" value="C:plasma membrane"/>
    <property type="evidence" value="ECO:0007669"/>
    <property type="project" value="UniProtKB-SubCell"/>
</dbReference>
<keyword evidence="6 7" id="KW-0472">Membrane</keyword>
<dbReference type="HOGENOM" id="CLU_016047_1_2_5"/>
<gene>
    <name evidence="9" type="ordered locus">Meso_2303</name>
</gene>
<dbReference type="SUPFAM" id="SSF161098">
    <property type="entry name" value="MetI-like"/>
    <property type="match status" value="1"/>
</dbReference>
<keyword evidence="3" id="KW-1003">Cell membrane</keyword>
<dbReference type="CDD" id="cd06261">
    <property type="entry name" value="TM_PBP2"/>
    <property type="match status" value="1"/>
</dbReference>
<accession>Q11FY4</accession>
<evidence type="ECO:0000256" key="7">
    <source>
        <dbReference type="RuleBase" id="RU363032"/>
    </source>
</evidence>
<feature type="transmembrane region" description="Helical" evidence="7">
    <location>
        <begin position="139"/>
        <end position="160"/>
    </location>
</feature>
<organism evidence="9">
    <name type="scientific">Chelativorans sp. (strain BNC1)</name>
    <dbReference type="NCBI Taxonomy" id="266779"/>
    <lineage>
        <taxon>Bacteria</taxon>
        <taxon>Pseudomonadati</taxon>
        <taxon>Pseudomonadota</taxon>
        <taxon>Alphaproteobacteria</taxon>
        <taxon>Hyphomicrobiales</taxon>
        <taxon>Phyllobacteriaceae</taxon>
        <taxon>Chelativorans</taxon>
    </lineage>
</organism>
<protein>
    <submittedName>
        <fullName evidence="9">Carbohydrate ABC transporter membrane protein 2, CUT1 family</fullName>
    </submittedName>
</protein>
<feature type="domain" description="ABC transmembrane type-1" evidence="8">
    <location>
        <begin position="69"/>
        <end position="260"/>
    </location>
</feature>
<evidence type="ECO:0000256" key="3">
    <source>
        <dbReference type="ARBA" id="ARBA00022475"/>
    </source>
</evidence>
<name>Q11FY4_CHESB</name>
<dbReference type="InterPro" id="IPR050901">
    <property type="entry name" value="BP-dep_ABC_trans_perm"/>
</dbReference>
<dbReference type="KEGG" id="mes:Meso_2303"/>
<evidence type="ECO:0000256" key="4">
    <source>
        <dbReference type="ARBA" id="ARBA00022692"/>
    </source>
</evidence>
<dbReference type="Pfam" id="PF00528">
    <property type="entry name" value="BPD_transp_1"/>
    <property type="match status" value="1"/>
</dbReference>
<keyword evidence="4 7" id="KW-0812">Transmembrane</keyword>
<dbReference type="STRING" id="266779.Meso_2303"/>
<dbReference type="PANTHER" id="PTHR32243">
    <property type="entry name" value="MALTOSE TRANSPORT SYSTEM PERMEASE-RELATED"/>
    <property type="match status" value="1"/>
</dbReference>
<dbReference type="InterPro" id="IPR000515">
    <property type="entry name" value="MetI-like"/>
</dbReference>
<feature type="transmembrane region" description="Helical" evidence="7">
    <location>
        <begin position="239"/>
        <end position="260"/>
    </location>
</feature>
<sequence>MSRSLTYRLINIAVSGVVGLIILFPILWGFATSLKETARILVVPPDIIPNPPTLEHYASVFERGLGRYVLNTVIVSAATVLLCIGLGFLAGYALARLNFPGKRALSVSIIVLMSIPLASLLVPTFVLLSYIGLLDTRTGLVLLYTAYELPLTVWLIANYIRSIPESYEHAAMMDGYSRISVIRKITLPLAMPVLVAAGLFTLTFAWNDFVVAVTMNATEALRTLPVGIYNYLGIFSREWGPLTASAMISIIPVVAVFVFFQRYFLSGLTGGGIKG</sequence>
<dbReference type="eggNOG" id="COG0395">
    <property type="taxonomic scope" value="Bacteria"/>
</dbReference>
<keyword evidence="5 7" id="KW-1133">Transmembrane helix</keyword>
<dbReference type="InterPro" id="IPR035906">
    <property type="entry name" value="MetI-like_sf"/>
</dbReference>
<evidence type="ECO:0000256" key="5">
    <source>
        <dbReference type="ARBA" id="ARBA00022989"/>
    </source>
</evidence>
<evidence type="ECO:0000256" key="6">
    <source>
        <dbReference type="ARBA" id="ARBA00023136"/>
    </source>
</evidence>
<evidence type="ECO:0000259" key="8">
    <source>
        <dbReference type="PROSITE" id="PS50928"/>
    </source>
</evidence>
<proteinExistence type="inferred from homology"/>
<dbReference type="AlphaFoldDB" id="Q11FY4"/>
<feature type="transmembrane region" description="Helical" evidence="7">
    <location>
        <begin position="181"/>
        <end position="206"/>
    </location>
</feature>
<dbReference type="OrthoDB" id="9815445at2"/>